<dbReference type="RefSeq" id="XP_064662839.1">
    <property type="nucleotide sequence ID" value="XM_064798512.1"/>
</dbReference>
<comment type="caution">
    <text evidence="2">The sequence shown here is derived from an EMBL/GenBank/DDBJ whole genome shotgun (WGS) entry which is preliminary data.</text>
</comment>
<feature type="region of interest" description="Disordered" evidence="1">
    <location>
        <begin position="1"/>
        <end position="64"/>
    </location>
</feature>
<feature type="compositionally biased region" description="Pro residues" evidence="1">
    <location>
        <begin position="23"/>
        <end position="41"/>
    </location>
</feature>
<evidence type="ECO:0000256" key="1">
    <source>
        <dbReference type="SAM" id="MobiDB-lite"/>
    </source>
</evidence>
<dbReference type="AlphaFoldDB" id="A0AAV9PKI9"/>
<organism evidence="2 3">
    <name type="scientific">Saxophila tyrrhenica</name>
    <dbReference type="NCBI Taxonomy" id="1690608"/>
    <lineage>
        <taxon>Eukaryota</taxon>
        <taxon>Fungi</taxon>
        <taxon>Dikarya</taxon>
        <taxon>Ascomycota</taxon>
        <taxon>Pezizomycotina</taxon>
        <taxon>Dothideomycetes</taxon>
        <taxon>Dothideomycetidae</taxon>
        <taxon>Mycosphaerellales</taxon>
        <taxon>Extremaceae</taxon>
        <taxon>Saxophila</taxon>
    </lineage>
</organism>
<proteinExistence type="predicted"/>
<sequence length="203" mass="21811">MSEESTATNVQAATPPSDAAAPPTAPAAAPPVPVPPAPPALPQTTPTDPTAAPTSTPRTPTRRAPTPILIAKILTIVLQNGTAVALHQPRPNSVTTLNTFRAHLLSDPFFDPTFKPDELAQRTRPGWILFMDLVVLLAKLMRVLMRNDDSLSEGELAERIAVRNACLDQPFFQRWTGSSARPFSDEAVEDEGCLGEMLKKSEG</sequence>
<keyword evidence="3" id="KW-1185">Reference proteome</keyword>
<reference evidence="2 3" key="1">
    <citation type="submission" date="2023-08" db="EMBL/GenBank/DDBJ databases">
        <title>Black Yeasts Isolated from many extreme environments.</title>
        <authorList>
            <person name="Coleine C."/>
            <person name="Stajich J.E."/>
            <person name="Selbmann L."/>
        </authorList>
    </citation>
    <scope>NUCLEOTIDE SEQUENCE [LARGE SCALE GENOMIC DNA]</scope>
    <source>
        <strain evidence="2 3">CCFEE 5935</strain>
    </source>
</reference>
<protein>
    <submittedName>
        <fullName evidence="2">Uncharacterized protein</fullName>
    </submittedName>
</protein>
<name>A0AAV9PKI9_9PEZI</name>
<dbReference type="Proteomes" id="UP001337655">
    <property type="component" value="Unassembled WGS sequence"/>
</dbReference>
<accession>A0AAV9PKI9</accession>
<feature type="compositionally biased region" description="Low complexity" evidence="1">
    <location>
        <begin position="42"/>
        <end position="64"/>
    </location>
</feature>
<dbReference type="GeneID" id="89922598"/>
<evidence type="ECO:0000313" key="2">
    <source>
        <dbReference type="EMBL" id="KAK5174170.1"/>
    </source>
</evidence>
<evidence type="ECO:0000313" key="3">
    <source>
        <dbReference type="Proteomes" id="UP001337655"/>
    </source>
</evidence>
<dbReference type="EMBL" id="JAVRRT010000002">
    <property type="protein sequence ID" value="KAK5174170.1"/>
    <property type="molecule type" value="Genomic_DNA"/>
</dbReference>
<feature type="compositionally biased region" description="Polar residues" evidence="1">
    <location>
        <begin position="1"/>
        <end position="10"/>
    </location>
</feature>
<feature type="compositionally biased region" description="Low complexity" evidence="1">
    <location>
        <begin position="11"/>
        <end position="22"/>
    </location>
</feature>
<gene>
    <name evidence="2" type="ORF">LTR77_001250</name>
</gene>